<keyword evidence="2" id="KW-0436">Ligase</keyword>
<accession>A0A9P0GBF2</accession>
<dbReference type="AlphaFoldDB" id="A0A9P0GBF2"/>
<dbReference type="GO" id="GO:0005524">
    <property type="term" value="F:ATP binding"/>
    <property type="evidence" value="ECO:0007669"/>
    <property type="project" value="UniProtKB-KW"/>
</dbReference>
<dbReference type="EC" id="6.2.1.3" evidence="6"/>
<dbReference type="GO" id="GO:0005886">
    <property type="term" value="C:plasma membrane"/>
    <property type="evidence" value="ECO:0007669"/>
    <property type="project" value="TreeGrafter"/>
</dbReference>
<dbReference type="Pfam" id="PF00501">
    <property type="entry name" value="AMP-binding"/>
    <property type="match status" value="1"/>
</dbReference>
<evidence type="ECO:0000256" key="5">
    <source>
        <dbReference type="ARBA" id="ARBA00022840"/>
    </source>
</evidence>
<keyword evidence="11" id="KW-1185">Reference proteome</keyword>
<dbReference type="InterPro" id="IPR042099">
    <property type="entry name" value="ANL_N_sf"/>
</dbReference>
<dbReference type="GO" id="GO:0035336">
    <property type="term" value="P:long-chain fatty-acyl-CoA metabolic process"/>
    <property type="evidence" value="ECO:0007669"/>
    <property type="project" value="TreeGrafter"/>
</dbReference>
<comment type="similarity">
    <text evidence="1">Belongs to the ATP-dependent AMP-binding enzyme family.</text>
</comment>
<dbReference type="Gene3D" id="3.40.50.12780">
    <property type="entry name" value="N-terminal domain of ligase-like"/>
    <property type="match status" value="1"/>
</dbReference>
<dbReference type="GO" id="GO:0090433">
    <property type="term" value="F:palmitoyl-CoA ligase activity"/>
    <property type="evidence" value="ECO:0007669"/>
    <property type="project" value="TreeGrafter"/>
</dbReference>
<evidence type="ECO:0000256" key="7">
    <source>
        <dbReference type="ARBA" id="ARBA00036813"/>
    </source>
</evidence>
<dbReference type="EMBL" id="OV651830">
    <property type="protein sequence ID" value="CAH1104811.1"/>
    <property type="molecule type" value="Genomic_DNA"/>
</dbReference>
<evidence type="ECO:0000256" key="3">
    <source>
        <dbReference type="ARBA" id="ARBA00022741"/>
    </source>
</evidence>
<dbReference type="InterPro" id="IPR020845">
    <property type="entry name" value="AMP-binding_CS"/>
</dbReference>
<dbReference type="OrthoDB" id="1700726at2759"/>
<dbReference type="GO" id="GO:0005811">
    <property type="term" value="C:lipid droplet"/>
    <property type="evidence" value="ECO:0007669"/>
    <property type="project" value="TreeGrafter"/>
</dbReference>
<sequence>MPSALSIEYNWFFSLLYGFIFVVVFIFDVLTFPIYFILQNPIKNMKLSKIKRSTIIDRGNDYMTIKTTKKPFDTHKEIERENIKTMTELFEHAVKKYKEKRCLGTRQIIGEEDEEQPNGRLFKKYILGDYNWLSFTDVDRLASLFGKGLRELGNKPQQPIAILAETQARWMIAAQAAFKNSVPLVTIYATLGEEAIAHAINETEVSVVITSFALLPKFKKILNLTPNVKTIIYMEDQLETLKNKDGFKVGVNILGFDEVLHIDTNTTDVKKVGVCVETCTPNKSNPYCPICSDPFSSLTPIIVKPGSNSNMTDSVTTKLVQRKNDQVRPTPDDIAIIMYTSGSTGVPKGVKLLHRNLIASIKAFTDCTKLYKEEVVMGYLPLAHVFELLVESGVMYMGMKIGYSSALTMIDTASKIKRGTKGDASMLKPTFTCCVPLILDRIAKAVLDKVEKSSGIKKVMFKFGYNYKNRWRKIGFSTPLTDKIIFQATRNIMGGHLHVMAVGGAPLTADTHELIRTCLCIDALQGYGLTETCACASNQDKYDLQYERVGSPMTTALIRIINWEEGNYYITDKPNPRGEIVIGGGIVSPGYYKNDEKTKEEFFEDKDTWWFRTGDIGEIHPDGSIKIIDRKKDLVKLQAGEYVSLGKVEALLSTNALVDSICVYAESTKSYCIALVVANPDNLKKLAAGKLNITNKTFEQLCDDKEVNKIAYQVIVDHSKKVKLEKFEIPEKIKLVKEIWTPETGLVTATFKLKRKEIQKFYAKDLKEIYA</sequence>
<dbReference type="SUPFAM" id="SSF56801">
    <property type="entry name" value="Acetyl-CoA synthetase-like"/>
    <property type="match status" value="1"/>
</dbReference>
<dbReference type="Proteomes" id="UP001153636">
    <property type="component" value="Chromosome 18"/>
</dbReference>
<evidence type="ECO:0000313" key="11">
    <source>
        <dbReference type="Proteomes" id="UP001153636"/>
    </source>
</evidence>
<keyword evidence="8" id="KW-0812">Transmembrane</keyword>
<evidence type="ECO:0000256" key="4">
    <source>
        <dbReference type="ARBA" id="ARBA00022832"/>
    </source>
</evidence>
<keyword evidence="4" id="KW-0276">Fatty acid metabolism</keyword>
<evidence type="ECO:0000313" key="10">
    <source>
        <dbReference type="EMBL" id="CAH1104811.1"/>
    </source>
</evidence>
<feature type="domain" description="AMP-dependent synthetase/ligase" evidence="9">
    <location>
        <begin position="125"/>
        <end position="592"/>
    </location>
</feature>
<dbReference type="InterPro" id="IPR000873">
    <property type="entry name" value="AMP-dep_synth/lig_dom"/>
</dbReference>
<feature type="transmembrane region" description="Helical" evidence="8">
    <location>
        <begin position="12"/>
        <end position="38"/>
    </location>
</feature>
<proteinExistence type="inferred from homology"/>
<keyword evidence="5" id="KW-0067">ATP-binding</keyword>
<evidence type="ECO:0000256" key="6">
    <source>
        <dbReference type="ARBA" id="ARBA00026121"/>
    </source>
</evidence>
<keyword evidence="3" id="KW-0547">Nucleotide-binding</keyword>
<dbReference type="PROSITE" id="PS00455">
    <property type="entry name" value="AMP_BINDING"/>
    <property type="match status" value="1"/>
</dbReference>
<dbReference type="PANTHER" id="PTHR43272">
    <property type="entry name" value="LONG-CHAIN-FATTY-ACID--COA LIGASE"/>
    <property type="match status" value="1"/>
</dbReference>
<evidence type="ECO:0000256" key="2">
    <source>
        <dbReference type="ARBA" id="ARBA00022598"/>
    </source>
</evidence>
<protein>
    <recommendedName>
        <fullName evidence="6">long-chain-fatty-acid--CoA ligase</fullName>
        <ecNumber evidence="6">6.2.1.3</ecNumber>
    </recommendedName>
</protein>
<dbReference type="PANTHER" id="PTHR43272:SF83">
    <property type="entry name" value="ACYL-COA SYNTHETASE LONG-CHAIN, ISOFORM J"/>
    <property type="match status" value="1"/>
</dbReference>
<name>A0A9P0GBF2_9CUCU</name>
<keyword evidence="4" id="KW-0443">Lipid metabolism</keyword>
<gene>
    <name evidence="10" type="ORF">PSYICH_LOCUS5757</name>
</gene>
<keyword evidence="8" id="KW-1133">Transmembrane helix</keyword>
<organism evidence="10 11">
    <name type="scientific">Psylliodes chrysocephalus</name>
    <dbReference type="NCBI Taxonomy" id="3402493"/>
    <lineage>
        <taxon>Eukaryota</taxon>
        <taxon>Metazoa</taxon>
        <taxon>Ecdysozoa</taxon>
        <taxon>Arthropoda</taxon>
        <taxon>Hexapoda</taxon>
        <taxon>Insecta</taxon>
        <taxon>Pterygota</taxon>
        <taxon>Neoptera</taxon>
        <taxon>Endopterygota</taxon>
        <taxon>Coleoptera</taxon>
        <taxon>Polyphaga</taxon>
        <taxon>Cucujiformia</taxon>
        <taxon>Chrysomeloidea</taxon>
        <taxon>Chrysomelidae</taxon>
        <taxon>Galerucinae</taxon>
        <taxon>Alticini</taxon>
        <taxon>Psylliodes</taxon>
    </lineage>
</organism>
<comment type="catalytic activity">
    <reaction evidence="7">
        <text>a long-chain fatty acid + ATP + CoA = a long-chain fatty acyl-CoA + AMP + diphosphate</text>
        <dbReference type="Rhea" id="RHEA:15421"/>
        <dbReference type="ChEBI" id="CHEBI:30616"/>
        <dbReference type="ChEBI" id="CHEBI:33019"/>
        <dbReference type="ChEBI" id="CHEBI:57287"/>
        <dbReference type="ChEBI" id="CHEBI:57560"/>
        <dbReference type="ChEBI" id="CHEBI:83139"/>
        <dbReference type="ChEBI" id="CHEBI:456215"/>
        <dbReference type="EC" id="6.2.1.3"/>
    </reaction>
</comment>
<dbReference type="GO" id="GO:0005783">
    <property type="term" value="C:endoplasmic reticulum"/>
    <property type="evidence" value="ECO:0007669"/>
    <property type="project" value="TreeGrafter"/>
</dbReference>
<keyword evidence="8" id="KW-0472">Membrane</keyword>
<dbReference type="GO" id="GO:0030182">
    <property type="term" value="P:neuron differentiation"/>
    <property type="evidence" value="ECO:0007669"/>
    <property type="project" value="TreeGrafter"/>
</dbReference>
<evidence type="ECO:0000256" key="1">
    <source>
        <dbReference type="ARBA" id="ARBA00006432"/>
    </source>
</evidence>
<reference evidence="10" key="1">
    <citation type="submission" date="2022-01" db="EMBL/GenBank/DDBJ databases">
        <authorList>
            <person name="King R."/>
        </authorList>
    </citation>
    <scope>NUCLEOTIDE SEQUENCE</scope>
</reference>
<evidence type="ECO:0000256" key="8">
    <source>
        <dbReference type="SAM" id="Phobius"/>
    </source>
</evidence>
<evidence type="ECO:0000259" key="9">
    <source>
        <dbReference type="Pfam" id="PF00501"/>
    </source>
</evidence>